<protein>
    <submittedName>
        <fullName evidence="1">Uncharacterized protein</fullName>
    </submittedName>
</protein>
<proteinExistence type="predicted"/>
<evidence type="ECO:0000313" key="2">
    <source>
        <dbReference type="Proteomes" id="UP000015104"/>
    </source>
</evidence>
<accession>T1L4Y9</accession>
<name>T1L4Y9_TETUR</name>
<dbReference type="AlphaFoldDB" id="T1L4Y9"/>
<dbReference type="EMBL" id="CAEY01001179">
    <property type="status" value="NOT_ANNOTATED_CDS"/>
    <property type="molecule type" value="Genomic_DNA"/>
</dbReference>
<reference evidence="1" key="2">
    <citation type="submission" date="2015-06" db="UniProtKB">
        <authorList>
            <consortium name="EnsemblMetazoa"/>
        </authorList>
    </citation>
    <scope>IDENTIFICATION</scope>
</reference>
<reference evidence="2" key="1">
    <citation type="submission" date="2011-08" db="EMBL/GenBank/DDBJ databases">
        <authorList>
            <person name="Rombauts S."/>
        </authorList>
    </citation>
    <scope>NUCLEOTIDE SEQUENCE</scope>
    <source>
        <strain evidence="2">London</strain>
    </source>
</reference>
<organism evidence="1 2">
    <name type="scientific">Tetranychus urticae</name>
    <name type="common">Two-spotted spider mite</name>
    <dbReference type="NCBI Taxonomy" id="32264"/>
    <lineage>
        <taxon>Eukaryota</taxon>
        <taxon>Metazoa</taxon>
        <taxon>Ecdysozoa</taxon>
        <taxon>Arthropoda</taxon>
        <taxon>Chelicerata</taxon>
        <taxon>Arachnida</taxon>
        <taxon>Acari</taxon>
        <taxon>Acariformes</taxon>
        <taxon>Trombidiformes</taxon>
        <taxon>Prostigmata</taxon>
        <taxon>Eleutherengona</taxon>
        <taxon>Raphignathae</taxon>
        <taxon>Tetranychoidea</taxon>
        <taxon>Tetranychidae</taxon>
        <taxon>Tetranychus</taxon>
    </lineage>
</organism>
<dbReference type="HOGENOM" id="CLU_3415463_0_0_1"/>
<sequence>MPPLLHVIIVYPISSNSQVILICKHSL</sequence>
<keyword evidence="2" id="KW-1185">Reference proteome</keyword>
<dbReference type="EnsemblMetazoa" id="tetur41g00600.1">
    <property type="protein sequence ID" value="tetur41g00600.1"/>
    <property type="gene ID" value="tetur41g00600"/>
</dbReference>
<dbReference type="Proteomes" id="UP000015104">
    <property type="component" value="Unassembled WGS sequence"/>
</dbReference>
<evidence type="ECO:0000313" key="1">
    <source>
        <dbReference type="EnsemblMetazoa" id="tetur41g00600.1"/>
    </source>
</evidence>